<keyword evidence="2" id="KW-1185">Reference proteome</keyword>
<sequence length="114" mass="13382">MMLHSFKEYDHKTKQKKYEKELKIVEETIRNSFSDSEKQAPHWQPLSDFYDIAEEYFIKWSKVRSDILSHPKYQKDMAAGRIVLVRHKSHVNKLGILLSADPKGKKIVSYSGTV</sequence>
<gene>
    <name evidence="1" type="ORF">L9F63_026209</name>
</gene>
<dbReference type="EMBL" id="JASPKZ010000167">
    <property type="protein sequence ID" value="KAJ9600652.1"/>
    <property type="molecule type" value="Genomic_DNA"/>
</dbReference>
<dbReference type="Proteomes" id="UP001233999">
    <property type="component" value="Unassembled WGS sequence"/>
</dbReference>
<accession>A0AAD8AKB8</accession>
<evidence type="ECO:0000313" key="1">
    <source>
        <dbReference type="EMBL" id="KAJ9600652.1"/>
    </source>
</evidence>
<organism evidence="1 2">
    <name type="scientific">Diploptera punctata</name>
    <name type="common">Pacific beetle cockroach</name>
    <dbReference type="NCBI Taxonomy" id="6984"/>
    <lineage>
        <taxon>Eukaryota</taxon>
        <taxon>Metazoa</taxon>
        <taxon>Ecdysozoa</taxon>
        <taxon>Arthropoda</taxon>
        <taxon>Hexapoda</taxon>
        <taxon>Insecta</taxon>
        <taxon>Pterygota</taxon>
        <taxon>Neoptera</taxon>
        <taxon>Polyneoptera</taxon>
        <taxon>Dictyoptera</taxon>
        <taxon>Blattodea</taxon>
        <taxon>Blaberoidea</taxon>
        <taxon>Blaberidae</taxon>
        <taxon>Diplopterinae</taxon>
        <taxon>Diploptera</taxon>
    </lineage>
</organism>
<comment type="caution">
    <text evidence="1">The sequence shown here is derived from an EMBL/GenBank/DDBJ whole genome shotgun (WGS) entry which is preliminary data.</text>
</comment>
<protein>
    <submittedName>
        <fullName evidence="1">Uncharacterized protein</fullName>
    </submittedName>
</protein>
<reference evidence="1" key="1">
    <citation type="journal article" date="2023" name="IScience">
        <title>Live-bearing cockroach genome reveals convergent evolutionary mechanisms linked to viviparity in insects and beyond.</title>
        <authorList>
            <person name="Fouks B."/>
            <person name="Harrison M.C."/>
            <person name="Mikhailova A.A."/>
            <person name="Marchal E."/>
            <person name="English S."/>
            <person name="Carruthers M."/>
            <person name="Jennings E.C."/>
            <person name="Chiamaka E.L."/>
            <person name="Frigard R.A."/>
            <person name="Pippel M."/>
            <person name="Attardo G.M."/>
            <person name="Benoit J.B."/>
            <person name="Bornberg-Bauer E."/>
            <person name="Tobe S.S."/>
        </authorList>
    </citation>
    <scope>NUCLEOTIDE SEQUENCE</scope>
    <source>
        <strain evidence="1">Stay&amp;Tobe</strain>
    </source>
</reference>
<proteinExistence type="predicted"/>
<name>A0AAD8AKB8_DIPPU</name>
<dbReference type="AlphaFoldDB" id="A0AAD8AKB8"/>
<evidence type="ECO:0000313" key="2">
    <source>
        <dbReference type="Proteomes" id="UP001233999"/>
    </source>
</evidence>
<reference evidence="1" key="2">
    <citation type="submission" date="2023-05" db="EMBL/GenBank/DDBJ databases">
        <authorList>
            <person name="Fouks B."/>
        </authorList>
    </citation>
    <scope>NUCLEOTIDE SEQUENCE</scope>
    <source>
        <strain evidence="1">Stay&amp;Tobe</strain>
        <tissue evidence="1">Testes</tissue>
    </source>
</reference>